<organism evidence="1 2">
    <name type="scientific">Aurantiacibacter aquimixticola</name>
    <dbReference type="NCBI Taxonomy" id="1958945"/>
    <lineage>
        <taxon>Bacteria</taxon>
        <taxon>Pseudomonadati</taxon>
        <taxon>Pseudomonadota</taxon>
        <taxon>Alphaproteobacteria</taxon>
        <taxon>Sphingomonadales</taxon>
        <taxon>Erythrobacteraceae</taxon>
        <taxon>Aurantiacibacter</taxon>
    </lineage>
</organism>
<dbReference type="Proteomes" id="UP000285232">
    <property type="component" value="Unassembled WGS sequence"/>
</dbReference>
<keyword evidence="2" id="KW-1185">Reference proteome</keyword>
<reference evidence="1 2" key="1">
    <citation type="journal article" date="2017" name="Int. J. Syst. Evol. Microbiol.">
        <title>Erythrobacter aquimixticola sp. nov., isolated from the junction between the ocean and a freshwater spring.</title>
        <authorList>
            <person name="Park S."/>
            <person name="Jung Y.T."/>
            <person name="Choi S.J."/>
            <person name="Yoon J.H."/>
        </authorList>
    </citation>
    <scope>NUCLEOTIDE SEQUENCE [LARGE SCALE GENOMIC DNA]</scope>
    <source>
        <strain evidence="1 2">JSSK-14</strain>
    </source>
</reference>
<dbReference type="EMBL" id="RAHX01000001">
    <property type="protein sequence ID" value="RJY09082.1"/>
    <property type="molecule type" value="Genomic_DNA"/>
</dbReference>
<dbReference type="AlphaFoldDB" id="A0A419RTG7"/>
<comment type="caution">
    <text evidence="1">The sequence shown here is derived from an EMBL/GenBank/DDBJ whole genome shotgun (WGS) entry which is preliminary data.</text>
</comment>
<accession>A0A419RTG7</accession>
<protein>
    <submittedName>
        <fullName evidence="1">Uncharacterized protein</fullName>
    </submittedName>
</protein>
<proteinExistence type="predicted"/>
<evidence type="ECO:0000313" key="1">
    <source>
        <dbReference type="EMBL" id="RJY09082.1"/>
    </source>
</evidence>
<sequence>MIALGGTVGLWLIVRVALWDAPFQPASLLPDMATPSLPSFTRADAAPADDEAPIRSALPDYAMPTWMSAPMPMRVERPLPRPIMRGEAAGSNMSVANRSFAGARALVGHALLWRGAYGVSRRAGESTLAVRQDPAPARFFAPAAMEPKGRGSRWSGDAWALWRDSEETPLLSGRPTYGRSQIGAVIRYRLERESGRRPQLHLRASSALEGRTEREVALGASARPISSIPVRVAAEARLSETSLGTEARGAAFAVTEFDPLELPGGLIGEAYVQGGYVTGEFATGFVDGQARVTRTLAEVGDFRLETGAGAWGGAQRDAERLDIGPSAAVTFNIGAVRARASADYRFRVAGDAQPASGPALTLSAGF</sequence>
<name>A0A419RTG7_9SPHN</name>
<gene>
    <name evidence="1" type="ORF">D6201_06645</name>
</gene>
<evidence type="ECO:0000313" key="2">
    <source>
        <dbReference type="Proteomes" id="UP000285232"/>
    </source>
</evidence>